<feature type="compositionally biased region" description="Polar residues" evidence="1">
    <location>
        <begin position="217"/>
        <end position="229"/>
    </location>
</feature>
<dbReference type="EMBL" id="CAUYUJ010015472">
    <property type="protein sequence ID" value="CAK0854385.1"/>
    <property type="molecule type" value="Genomic_DNA"/>
</dbReference>
<keyword evidence="3" id="KW-1185">Reference proteome</keyword>
<feature type="compositionally biased region" description="Basic residues" evidence="1">
    <location>
        <begin position="116"/>
        <end position="125"/>
    </location>
</feature>
<name>A0ABN9U5X1_9DINO</name>
<sequence>MHQDWIQDVGEGRKHSAHGRIDILFRCQLQDKQRRQVAGVRLVRDAAPSILEPWGCILLPPLRTHLVQRGPSSSCPGRSPPLRVLRRVLHQVLVLHSVPTWCGAHCGEWSEGGGLPRRRRRRRRRGGEAAEQTKKARGSLRRPPAFREASLKPPWGLPRGPCAFSAAARESGRREGAELHAPALSGPAPKVARGLVPAGSWCAHLSLRPRGDGNREAGTTPTPSPTTQKGLGWNIGPPLVVY</sequence>
<protein>
    <submittedName>
        <fullName evidence="2">Uncharacterized protein</fullName>
    </submittedName>
</protein>
<evidence type="ECO:0000256" key="1">
    <source>
        <dbReference type="SAM" id="MobiDB-lite"/>
    </source>
</evidence>
<feature type="non-terminal residue" evidence="2">
    <location>
        <position position="242"/>
    </location>
</feature>
<evidence type="ECO:0000313" key="2">
    <source>
        <dbReference type="EMBL" id="CAK0854385.1"/>
    </source>
</evidence>
<comment type="caution">
    <text evidence="2">The sequence shown here is derived from an EMBL/GenBank/DDBJ whole genome shotgun (WGS) entry which is preliminary data.</text>
</comment>
<proteinExistence type="predicted"/>
<feature type="region of interest" description="Disordered" evidence="1">
    <location>
        <begin position="113"/>
        <end position="189"/>
    </location>
</feature>
<dbReference type="Proteomes" id="UP001189429">
    <property type="component" value="Unassembled WGS sequence"/>
</dbReference>
<reference evidence="2" key="1">
    <citation type="submission" date="2023-10" db="EMBL/GenBank/DDBJ databases">
        <authorList>
            <person name="Chen Y."/>
            <person name="Shah S."/>
            <person name="Dougan E. K."/>
            <person name="Thang M."/>
            <person name="Chan C."/>
        </authorList>
    </citation>
    <scope>NUCLEOTIDE SEQUENCE [LARGE SCALE GENOMIC DNA]</scope>
</reference>
<accession>A0ABN9U5X1</accession>
<evidence type="ECO:0000313" key="3">
    <source>
        <dbReference type="Proteomes" id="UP001189429"/>
    </source>
</evidence>
<organism evidence="2 3">
    <name type="scientific">Prorocentrum cordatum</name>
    <dbReference type="NCBI Taxonomy" id="2364126"/>
    <lineage>
        <taxon>Eukaryota</taxon>
        <taxon>Sar</taxon>
        <taxon>Alveolata</taxon>
        <taxon>Dinophyceae</taxon>
        <taxon>Prorocentrales</taxon>
        <taxon>Prorocentraceae</taxon>
        <taxon>Prorocentrum</taxon>
    </lineage>
</organism>
<feature type="region of interest" description="Disordered" evidence="1">
    <location>
        <begin position="206"/>
        <end position="242"/>
    </location>
</feature>
<gene>
    <name evidence="2" type="ORF">PCOR1329_LOCUS45510</name>
</gene>